<evidence type="ECO:0000313" key="12">
    <source>
        <dbReference type="Proteomes" id="UP000326759"/>
    </source>
</evidence>
<dbReference type="AlphaFoldDB" id="A0A5N5TA39"/>
<evidence type="ECO:0000256" key="9">
    <source>
        <dbReference type="RuleBase" id="RU003946"/>
    </source>
</evidence>
<keyword evidence="6 8" id="KW-0460">Magnesium</keyword>
<dbReference type="CDD" id="cd16012">
    <property type="entry name" value="ALP"/>
    <property type="match status" value="1"/>
</dbReference>
<protein>
    <recommendedName>
        <fullName evidence="2 10">Alkaline phosphatase</fullName>
        <ecNumber evidence="2 10">3.1.3.1</ecNumber>
    </recommendedName>
</protein>
<name>A0A5N5TA39_9CRUS</name>
<keyword evidence="5 8" id="KW-0862">Zinc</keyword>
<proteinExistence type="inferred from homology"/>
<dbReference type="InterPro" id="IPR018299">
    <property type="entry name" value="Alkaline_phosphatase_AS"/>
</dbReference>
<dbReference type="InterPro" id="IPR001952">
    <property type="entry name" value="Alkaline_phosphatase"/>
</dbReference>
<feature type="binding site" evidence="8">
    <location>
        <position position="148"/>
    </location>
    <ligand>
        <name>Mg(2+)</name>
        <dbReference type="ChEBI" id="CHEBI:18420"/>
    </ligand>
</feature>
<keyword evidence="3 8" id="KW-0479">Metal-binding</keyword>
<dbReference type="PANTHER" id="PTHR11596:SF91">
    <property type="entry name" value="ALKALINE PHOSPHATASE-RELATED"/>
    <property type="match status" value="1"/>
</dbReference>
<dbReference type="GO" id="GO:0046872">
    <property type="term" value="F:metal ion binding"/>
    <property type="evidence" value="ECO:0007669"/>
    <property type="project" value="UniProtKB-KW"/>
</dbReference>
<evidence type="ECO:0000313" key="11">
    <source>
        <dbReference type="EMBL" id="KAB7501860.1"/>
    </source>
</evidence>
<gene>
    <name evidence="11" type="primary">Alp-m_0</name>
    <name evidence="11" type="ORF">Anas_02807</name>
</gene>
<feature type="non-terminal residue" evidence="11">
    <location>
        <position position="1"/>
    </location>
</feature>
<dbReference type="EMBL" id="SEYY01009305">
    <property type="protein sequence ID" value="KAB7501860.1"/>
    <property type="molecule type" value="Genomic_DNA"/>
</dbReference>
<feature type="binding site" evidence="8">
    <location>
        <position position="34"/>
    </location>
    <ligand>
        <name>Zn(2+)</name>
        <dbReference type="ChEBI" id="CHEBI:29105"/>
        <label>2</label>
    </ligand>
</feature>
<dbReference type="OrthoDB" id="5818554at2759"/>
<keyword evidence="12" id="KW-1185">Reference proteome</keyword>
<evidence type="ECO:0000256" key="10">
    <source>
        <dbReference type="RuleBase" id="RU003947"/>
    </source>
</evidence>
<dbReference type="PANTHER" id="PTHR11596">
    <property type="entry name" value="ALKALINE PHOSPHATASE"/>
    <property type="match status" value="1"/>
</dbReference>
<comment type="cofactor">
    <cofactor evidence="8">
        <name>Mg(2+)</name>
        <dbReference type="ChEBI" id="CHEBI:18420"/>
    </cofactor>
    <text evidence="8">Binds 1 Mg(2+) ion.</text>
</comment>
<dbReference type="PROSITE" id="PS00123">
    <property type="entry name" value="ALKALINE_PHOSPHATASE"/>
    <property type="match status" value="1"/>
</dbReference>
<reference evidence="11 12" key="1">
    <citation type="journal article" date="2019" name="PLoS Biol.">
        <title>Sex chromosomes control vertical transmission of feminizing Wolbachia symbionts in an isopod.</title>
        <authorList>
            <person name="Becking T."/>
            <person name="Chebbi M.A."/>
            <person name="Giraud I."/>
            <person name="Moumen B."/>
            <person name="Laverre T."/>
            <person name="Caubet Y."/>
            <person name="Peccoud J."/>
            <person name="Gilbert C."/>
            <person name="Cordaux R."/>
        </authorList>
    </citation>
    <scope>NUCLEOTIDE SEQUENCE [LARGE SCALE GENOMIC DNA]</scope>
    <source>
        <strain evidence="11">ANa2</strain>
        <tissue evidence="11">Whole body excluding digestive tract and cuticle</tissue>
    </source>
</reference>
<comment type="cofactor">
    <cofactor evidence="8">
        <name>Zn(2+)</name>
        <dbReference type="ChEBI" id="CHEBI:29105"/>
    </cofactor>
    <text evidence="8">Binds 2 Zn(2+) ions.</text>
</comment>
<feature type="binding site" evidence="8">
    <location>
        <position position="146"/>
    </location>
    <ligand>
        <name>Mg(2+)</name>
        <dbReference type="ChEBI" id="CHEBI:18420"/>
    </ligand>
</feature>
<sequence>KVYWFNDGQAELASQLQIQPQIQKAKNIIFFLADGTSIATFTAARILKGYRSGYYEREQASWEELPYTGIIKTYSTDNIVTDSAASATAYLSGVKANQATIGVDVNVKYGVCENMNNEEYHTQSILRDFQIANRSTGVVTTTRITHASPAGNYAHTANRHWENDDEVNDDNANSEVCDDIAEQLVLSETGTKINVALGGGRRAFLPKEMIDEDGENGKRDDGKNLRDIWLASHNTDGHTGVYVGHRDDLLSVDSSTTDYLLGDPHFVYPSTVPLDSSKHNGEDVPIYAGGPFAHLFTGVHENSYIPQALRYVKNKNSHYFKTF</sequence>
<dbReference type="Pfam" id="PF00245">
    <property type="entry name" value="Alk_phosphatase"/>
    <property type="match status" value="2"/>
</dbReference>
<dbReference type="Proteomes" id="UP000326759">
    <property type="component" value="Unassembled WGS sequence"/>
</dbReference>
<comment type="caution">
    <text evidence="11">The sequence shown here is derived from an EMBL/GenBank/DDBJ whole genome shotgun (WGS) entry which is preliminary data.</text>
</comment>
<comment type="similarity">
    <text evidence="1 9">Belongs to the alkaline phosphatase family.</text>
</comment>
<accession>A0A5N5TA39</accession>
<evidence type="ECO:0000256" key="8">
    <source>
        <dbReference type="PIRSR" id="PIRSR601952-2"/>
    </source>
</evidence>
<dbReference type="Gene3D" id="3.40.720.10">
    <property type="entry name" value="Alkaline Phosphatase, subunit A"/>
    <property type="match status" value="2"/>
</dbReference>
<dbReference type="EC" id="3.1.3.1" evidence="2 10"/>
<feature type="active site" description="Phosphoserine intermediate" evidence="7">
    <location>
        <position position="83"/>
    </location>
</feature>
<evidence type="ECO:0000256" key="3">
    <source>
        <dbReference type="ARBA" id="ARBA00022723"/>
    </source>
</evidence>
<comment type="catalytic activity">
    <reaction evidence="10">
        <text>a phosphate monoester + H2O = an alcohol + phosphate</text>
        <dbReference type="Rhea" id="RHEA:15017"/>
        <dbReference type="ChEBI" id="CHEBI:15377"/>
        <dbReference type="ChEBI" id="CHEBI:30879"/>
        <dbReference type="ChEBI" id="CHEBI:43474"/>
        <dbReference type="ChEBI" id="CHEBI:67140"/>
        <dbReference type="EC" id="3.1.3.1"/>
    </reaction>
</comment>
<organism evidence="11 12">
    <name type="scientific">Armadillidium nasatum</name>
    <dbReference type="NCBI Taxonomy" id="96803"/>
    <lineage>
        <taxon>Eukaryota</taxon>
        <taxon>Metazoa</taxon>
        <taxon>Ecdysozoa</taxon>
        <taxon>Arthropoda</taxon>
        <taxon>Crustacea</taxon>
        <taxon>Multicrustacea</taxon>
        <taxon>Malacostraca</taxon>
        <taxon>Eumalacostraca</taxon>
        <taxon>Peracarida</taxon>
        <taxon>Isopoda</taxon>
        <taxon>Oniscidea</taxon>
        <taxon>Crinocheta</taxon>
        <taxon>Armadillidiidae</taxon>
        <taxon>Armadillidium</taxon>
    </lineage>
</organism>
<evidence type="ECO:0000256" key="5">
    <source>
        <dbReference type="ARBA" id="ARBA00022833"/>
    </source>
</evidence>
<dbReference type="SMART" id="SM00098">
    <property type="entry name" value="alkPPc"/>
    <property type="match status" value="1"/>
</dbReference>
<keyword evidence="4 10" id="KW-0378">Hydrolase</keyword>
<feature type="binding site" evidence="8">
    <location>
        <position position="34"/>
    </location>
    <ligand>
        <name>Mg(2+)</name>
        <dbReference type="ChEBI" id="CHEBI:18420"/>
    </ligand>
</feature>
<evidence type="ECO:0000256" key="1">
    <source>
        <dbReference type="ARBA" id="ARBA00005984"/>
    </source>
</evidence>
<dbReference type="InterPro" id="IPR017850">
    <property type="entry name" value="Alkaline_phosphatase_core_sf"/>
</dbReference>
<evidence type="ECO:0000256" key="4">
    <source>
        <dbReference type="ARBA" id="ARBA00022801"/>
    </source>
</evidence>
<evidence type="ECO:0000256" key="2">
    <source>
        <dbReference type="ARBA" id="ARBA00012647"/>
    </source>
</evidence>
<dbReference type="PRINTS" id="PR00113">
    <property type="entry name" value="ALKPHPHTASE"/>
</dbReference>
<dbReference type="GO" id="GO:0004035">
    <property type="term" value="F:alkaline phosphatase activity"/>
    <property type="evidence" value="ECO:0007669"/>
    <property type="project" value="UniProtKB-EC"/>
</dbReference>
<dbReference type="SUPFAM" id="SSF53649">
    <property type="entry name" value="Alkaline phosphatase-like"/>
    <property type="match status" value="1"/>
</dbReference>
<evidence type="ECO:0000256" key="6">
    <source>
        <dbReference type="ARBA" id="ARBA00022842"/>
    </source>
</evidence>
<evidence type="ECO:0000256" key="7">
    <source>
        <dbReference type="PIRSR" id="PIRSR601952-1"/>
    </source>
</evidence>